<evidence type="ECO:0000256" key="1">
    <source>
        <dbReference type="ARBA" id="ARBA00022703"/>
    </source>
</evidence>
<dbReference type="PANTHER" id="PTHR12306">
    <property type="entry name" value="CELL DEATH ACTIVATOR CIDE"/>
    <property type="match status" value="1"/>
</dbReference>
<dbReference type="OMA" id="NWDIRKT"/>
<name>A0A8C1BGJ3_CYPCA</name>
<reference evidence="5" key="1">
    <citation type="submission" date="2025-08" db="UniProtKB">
        <authorList>
            <consortium name="Ensembl"/>
        </authorList>
    </citation>
    <scope>IDENTIFICATION</scope>
</reference>
<evidence type="ECO:0000313" key="6">
    <source>
        <dbReference type="Proteomes" id="UP001108240"/>
    </source>
</evidence>
<keyword evidence="6" id="KW-1185">Reference proteome</keyword>
<evidence type="ECO:0000259" key="4">
    <source>
        <dbReference type="PROSITE" id="PS51135"/>
    </source>
</evidence>
<evidence type="ECO:0000256" key="2">
    <source>
        <dbReference type="PROSITE-ProRule" id="PRU00447"/>
    </source>
</evidence>
<dbReference type="InterPro" id="IPR003508">
    <property type="entry name" value="CIDE-N_dom"/>
</dbReference>
<proteinExistence type="predicted"/>
<feature type="compositionally biased region" description="Low complexity" evidence="3">
    <location>
        <begin position="289"/>
        <end position="300"/>
    </location>
</feature>
<feature type="compositionally biased region" description="Basic residues" evidence="3">
    <location>
        <begin position="308"/>
        <end position="317"/>
    </location>
</feature>
<reference evidence="5" key="2">
    <citation type="submission" date="2025-09" db="UniProtKB">
        <authorList>
            <consortium name="Ensembl"/>
        </authorList>
    </citation>
    <scope>IDENTIFICATION</scope>
</reference>
<organism evidence="5 6">
    <name type="scientific">Cyprinus carpio carpio</name>
    <dbReference type="NCBI Taxonomy" id="630221"/>
    <lineage>
        <taxon>Eukaryota</taxon>
        <taxon>Metazoa</taxon>
        <taxon>Chordata</taxon>
        <taxon>Craniata</taxon>
        <taxon>Vertebrata</taxon>
        <taxon>Euteleostomi</taxon>
        <taxon>Actinopterygii</taxon>
        <taxon>Neopterygii</taxon>
        <taxon>Teleostei</taxon>
        <taxon>Ostariophysi</taxon>
        <taxon>Cypriniformes</taxon>
        <taxon>Cyprinidae</taxon>
        <taxon>Cyprininae</taxon>
        <taxon>Cyprinus</taxon>
    </lineage>
</organism>
<protein>
    <submittedName>
        <fullName evidence="5">DNA fragmentation factor, alpha polypeptide</fullName>
    </submittedName>
</protein>
<feature type="domain" description="CIDE-N" evidence="4">
    <location>
        <begin position="3"/>
        <end position="81"/>
    </location>
</feature>
<dbReference type="Proteomes" id="UP001108240">
    <property type="component" value="Unplaced"/>
</dbReference>
<dbReference type="FunFam" id="1.10.1490.10:FF:000001">
    <property type="entry name" value="DNA fragmentation factor subunit alpha"/>
    <property type="match status" value="1"/>
</dbReference>
<dbReference type="Ensembl" id="ENSCCRT00000035534.2">
    <property type="protein sequence ID" value="ENSCCRP00000032775.2"/>
    <property type="gene ID" value="ENSCCRG00000017642.2"/>
</dbReference>
<sequence length="317" mass="35647">MAELKACKVCNISREKYYGLAVTSLDQLKIKGGEALGMNPSASVSVVLEEDGTIVEDEAYFMCLPANTKFMLLHADEIWMHSHQDLFCLVDGGTAQPCRMSTDLEVDGKDTVDGFESWRSLAEQLRQDLASIILMSEGDLQSLIDVPCSDLAAALDFSQQKTQVLQDTLQRMLDRREEERQSKEILRLYLKAMEQEGTWDPQEERARLDETDGVQVEAAAGFSSTTLTLLKDKKYPQTRLSNEELQMVAGNGVKVMMKVLGWEGERTSALVQACESELSKRLQRVQALQSLSAQNQSTSQPHTERETRAKRRKKHTH</sequence>
<dbReference type="AlphaFoldDB" id="A0A8C1BGJ3"/>
<keyword evidence="1 2" id="KW-0053">Apoptosis</keyword>
<dbReference type="GO" id="GO:0042981">
    <property type="term" value="P:regulation of apoptotic process"/>
    <property type="evidence" value="ECO:0007669"/>
    <property type="project" value="TreeGrafter"/>
</dbReference>
<evidence type="ECO:0000313" key="5">
    <source>
        <dbReference type="Ensembl" id="ENSCCRP00000032775.2"/>
    </source>
</evidence>
<dbReference type="GeneTree" id="ENSGT00390000018596"/>
<dbReference type="Pfam" id="PF09033">
    <property type="entry name" value="DFF-C"/>
    <property type="match status" value="1"/>
</dbReference>
<dbReference type="Pfam" id="PF02017">
    <property type="entry name" value="CIDE-N"/>
    <property type="match status" value="1"/>
</dbReference>
<dbReference type="InterPro" id="IPR015121">
    <property type="entry name" value="DNA_fragmentation_mid_dom"/>
</dbReference>
<accession>A0A8C1BGJ3</accession>
<dbReference type="GO" id="GO:0006915">
    <property type="term" value="P:apoptotic process"/>
    <property type="evidence" value="ECO:0007669"/>
    <property type="project" value="UniProtKB-UniRule"/>
</dbReference>
<dbReference type="PROSITE" id="PS51135">
    <property type="entry name" value="CIDE_N"/>
    <property type="match status" value="1"/>
</dbReference>
<dbReference type="SMART" id="SM00266">
    <property type="entry name" value="CAD"/>
    <property type="match status" value="1"/>
</dbReference>
<feature type="region of interest" description="Disordered" evidence="3">
    <location>
        <begin position="289"/>
        <end position="317"/>
    </location>
</feature>
<evidence type="ECO:0000256" key="3">
    <source>
        <dbReference type="SAM" id="MobiDB-lite"/>
    </source>
</evidence>
<dbReference type="PANTHER" id="PTHR12306:SF16">
    <property type="entry name" value="DNAATION FACTOR SUBUNIT ALPHA"/>
    <property type="match status" value="1"/>
</dbReference>